<proteinExistence type="inferred from homology"/>
<dbReference type="GO" id="GO:0005948">
    <property type="term" value="C:acetolactate synthase complex"/>
    <property type="evidence" value="ECO:0007669"/>
    <property type="project" value="TreeGrafter"/>
</dbReference>
<evidence type="ECO:0000313" key="8">
    <source>
        <dbReference type="Proteomes" id="UP000019095"/>
    </source>
</evidence>
<dbReference type="GO" id="GO:0000287">
    <property type="term" value="F:magnesium ion binding"/>
    <property type="evidence" value="ECO:0007669"/>
    <property type="project" value="InterPro"/>
</dbReference>
<dbReference type="STRING" id="1247726.MIM_c17620"/>
<dbReference type="PATRIC" id="fig|1247726.3.peg.1942"/>
<dbReference type="SUPFAM" id="SSF52518">
    <property type="entry name" value="Thiamin diphosphate-binding fold (THDP-binding)"/>
    <property type="match status" value="2"/>
</dbReference>
<evidence type="ECO:0000256" key="2">
    <source>
        <dbReference type="ARBA" id="ARBA00023052"/>
    </source>
</evidence>
<dbReference type="InterPro" id="IPR045229">
    <property type="entry name" value="TPP_enz"/>
</dbReference>
<dbReference type="GO" id="GO:0009099">
    <property type="term" value="P:L-valine biosynthetic process"/>
    <property type="evidence" value="ECO:0007669"/>
    <property type="project" value="TreeGrafter"/>
</dbReference>
<dbReference type="eggNOG" id="COG0028">
    <property type="taxonomic scope" value="Bacteria"/>
</dbReference>
<keyword evidence="8" id="KW-1185">Reference proteome</keyword>
<accession>W0PFK9</accession>
<evidence type="ECO:0000256" key="1">
    <source>
        <dbReference type="ARBA" id="ARBA00007812"/>
    </source>
</evidence>
<dbReference type="KEGG" id="amim:MIM_c17620"/>
<evidence type="ECO:0000313" key="7">
    <source>
        <dbReference type="EMBL" id="AHG63843.1"/>
    </source>
</evidence>
<dbReference type="Proteomes" id="UP000019095">
    <property type="component" value="Chromosome"/>
</dbReference>
<dbReference type="InterPro" id="IPR029061">
    <property type="entry name" value="THDP-binding"/>
</dbReference>
<dbReference type="CDD" id="cd00568">
    <property type="entry name" value="TPP_enzymes"/>
    <property type="match status" value="1"/>
</dbReference>
<dbReference type="CDD" id="cd07035">
    <property type="entry name" value="TPP_PYR_POX_like"/>
    <property type="match status" value="1"/>
</dbReference>
<keyword evidence="2 3" id="KW-0786">Thiamine pyrophosphate</keyword>
<gene>
    <name evidence="7" type="ORF">MIM_c17620</name>
</gene>
<dbReference type="AlphaFoldDB" id="W0PFK9"/>
<dbReference type="Gene3D" id="3.40.50.970">
    <property type="match status" value="2"/>
</dbReference>
<evidence type="ECO:0000259" key="4">
    <source>
        <dbReference type="Pfam" id="PF00205"/>
    </source>
</evidence>
<dbReference type="GO" id="GO:0003984">
    <property type="term" value="F:acetolactate synthase activity"/>
    <property type="evidence" value="ECO:0007669"/>
    <property type="project" value="TreeGrafter"/>
</dbReference>
<dbReference type="InterPro" id="IPR012000">
    <property type="entry name" value="Thiamin_PyroP_enz_cen_dom"/>
</dbReference>
<dbReference type="Pfam" id="PF00205">
    <property type="entry name" value="TPP_enzyme_M"/>
    <property type="match status" value="1"/>
</dbReference>
<evidence type="ECO:0000259" key="6">
    <source>
        <dbReference type="Pfam" id="PF02776"/>
    </source>
</evidence>
<dbReference type="Pfam" id="PF02776">
    <property type="entry name" value="TPP_enzyme_N"/>
    <property type="match status" value="1"/>
</dbReference>
<dbReference type="Gene3D" id="3.40.50.1220">
    <property type="entry name" value="TPP-binding domain"/>
    <property type="match status" value="1"/>
</dbReference>
<comment type="similarity">
    <text evidence="1 3">Belongs to the TPP enzyme family.</text>
</comment>
<dbReference type="NCBIfam" id="NF006122">
    <property type="entry name" value="PRK08266.1"/>
    <property type="match status" value="1"/>
</dbReference>
<dbReference type="Pfam" id="PF02775">
    <property type="entry name" value="TPP_enzyme_C"/>
    <property type="match status" value="1"/>
</dbReference>
<dbReference type="OrthoDB" id="2254214at2"/>
<dbReference type="HOGENOM" id="CLU_013748_3_1_4"/>
<dbReference type="InterPro" id="IPR029035">
    <property type="entry name" value="DHS-like_NAD/FAD-binding_dom"/>
</dbReference>
<name>W0PFK9_ADVMD</name>
<dbReference type="InterPro" id="IPR011766">
    <property type="entry name" value="TPP_enzyme_TPP-bd"/>
</dbReference>
<organism evidence="7 8">
    <name type="scientific">Advenella mimigardefordensis (strain DSM 17166 / LMG 22922 / DPN7)</name>
    <dbReference type="NCBI Taxonomy" id="1247726"/>
    <lineage>
        <taxon>Bacteria</taxon>
        <taxon>Pseudomonadati</taxon>
        <taxon>Pseudomonadota</taxon>
        <taxon>Betaproteobacteria</taxon>
        <taxon>Burkholderiales</taxon>
        <taxon>Alcaligenaceae</taxon>
    </lineage>
</organism>
<dbReference type="EMBL" id="CP003915">
    <property type="protein sequence ID" value="AHG63843.1"/>
    <property type="molecule type" value="Genomic_DNA"/>
</dbReference>
<dbReference type="InterPro" id="IPR012001">
    <property type="entry name" value="Thiamin_PyroP_enz_TPP-bd_dom"/>
</dbReference>
<dbReference type="PANTHER" id="PTHR18968:SF167">
    <property type="entry name" value="ACETOLACTATE SYNTHASE LARGE SUBUNIT ILVB2-RELATED"/>
    <property type="match status" value="1"/>
</dbReference>
<reference evidence="7 8" key="1">
    <citation type="journal article" date="2014" name="Microbiology">
        <title>Unravelling the complete genome sequence of Advenella mimigardefordensis strain DPN7T and novel insights in the catabolism of the xenobiotic polythioester precursor 3,3'-dithiodipropionate.</title>
        <authorList>
            <person name="Wubbeler J.H."/>
            <person name="Hiessl S."/>
            <person name="Schuldes J."/>
            <person name="Thurmer A."/>
            <person name="Daniel R."/>
            <person name="Steinbuchel A."/>
        </authorList>
    </citation>
    <scope>NUCLEOTIDE SEQUENCE [LARGE SCALE GENOMIC DNA]</scope>
    <source>
        <strain evidence="8">DSM 17166 / LMG 22922 / DPN7</strain>
    </source>
</reference>
<feature type="domain" description="Thiamine pyrophosphate enzyme central" evidence="4">
    <location>
        <begin position="203"/>
        <end position="330"/>
    </location>
</feature>
<dbReference type="RefSeq" id="WP_025372481.1">
    <property type="nucleotide sequence ID" value="NZ_CP003915.1"/>
</dbReference>
<dbReference type="GO" id="GO:0050660">
    <property type="term" value="F:flavin adenine dinucleotide binding"/>
    <property type="evidence" value="ECO:0007669"/>
    <property type="project" value="TreeGrafter"/>
</dbReference>
<evidence type="ECO:0000256" key="3">
    <source>
        <dbReference type="RuleBase" id="RU362132"/>
    </source>
</evidence>
<protein>
    <submittedName>
        <fullName evidence="7">TPP-binding domain-containing protein</fullName>
    </submittedName>
</protein>
<dbReference type="GO" id="GO:0030976">
    <property type="term" value="F:thiamine pyrophosphate binding"/>
    <property type="evidence" value="ECO:0007669"/>
    <property type="project" value="InterPro"/>
</dbReference>
<sequence>MNETQTITGGQALVSNLINKQVEDLFMIPGIQLDWAVDALRQRSDAVRLYIPRHEQTTTYMADGYYRATGKVGAAMVVPGPGALNAGAGLATAYASNSKVLFITGQIHSSGIGKGCGLLHEIKDQTGFVRGLTKWNHLVSSAQDIAPSVDQAFHQLQSGRPRPVGLEIPHDFLSERLSGQFESDTAPLPLQSTCLEESFVSELDQAAQLIDQARFPVIYVGGGIISSNATEELAVLANKIHAPVVMSDNGRGALSDRHPLAMNALAGRAVFQHADVVLVIGSRFVDALTPTLSWPAGRIRFIHINIDADDLGSPRTPEIAIAADAALVLPILCERVTSRMVISAEKAQDVKAWAQRQIDQIEPQASYIRALRQAIPEDGIFVNELTQVGYLARIAYPVYESRSYIGPGYQGTLGYGFPVALGAAVGAKGRRVVSITGDGGFGWNLQELATAQRYKLPITLIVFNDGHYGNVRAIQKREFGAEVAVDLANPDFGLLARAFGVAFESVDTPEALSGAVRQANSHDGPVMIEVKIGVVPSPWHLLRLQPMKGMTGPAAPVNPLGEVV</sequence>
<dbReference type="GO" id="GO:0009097">
    <property type="term" value="P:isoleucine biosynthetic process"/>
    <property type="evidence" value="ECO:0007669"/>
    <property type="project" value="TreeGrafter"/>
</dbReference>
<dbReference type="PANTHER" id="PTHR18968">
    <property type="entry name" value="THIAMINE PYROPHOSPHATE ENZYMES"/>
    <property type="match status" value="1"/>
</dbReference>
<evidence type="ECO:0000259" key="5">
    <source>
        <dbReference type="Pfam" id="PF02775"/>
    </source>
</evidence>
<feature type="domain" description="Thiamine pyrophosphate enzyme N-terminal TPP-binding" evidence="6">
    <location>
        <begin position="8"/>
        <end position="116"/>
    </location>
</feature>
<dbReference type="SUPFAM" id="SSF52467">
    <property type="entry name" value="DHS-like NAD/FAD-binding domain"/>
    <property type="match status" value="1"/>
</dbReference>
<feature type="domain" description="Thiamine pyrophosphate enzyme TPP-binding" evidence="5">
    <location>
        <begin position="391"/>
        <end position="530"/>
    </location>
</feature>